<dbReference type="EMBL" id="JAUYZG010000005">
    <property type="protein sequence ID" value="KAK2907251.1"/>
    <property type="molecule type" value="Genomic_DNA"/>
</dbReference>
<dbReference type="SMART" id="SM00028">
    <property type="entry name" value="TPR"/>
    <property type="match status" value="3"/>
</dbReference>
<dbReference type="InterPro" id="IPR039190">
    <property type="entry name" value="TTC14"/>
</dbReference>
<dbReference type="InterPro" id="IPR011990">
    <property type="entry name" value="TPR-like_helical_dom_sf"/>
</dbReference>
<keyword evidence="2" id="KW-1185">Reference proteome</keyword>
<protein>
    <submittedName>
        <fullName evidence="1">Uncharacterized protein</fullName>
    </submittedName>
</protein>
<dbReference type="Gene3D" id="2.40.50.140">
    <property type="entry name" value="Nucleic acid-binding proteins"/>
    <property type="match status" value="1"/>
</dbReference>
<dbReference type="GO" id="GO:0003676">
    <property type="term" value="F:nucleic acid binding"/>
    <property type="evidence" value="ECO:0007669"/>
    <property type="project" value="InterPro"/>
</dbReference>
<reference evidence="1" key="1">
    <citation type="submission" date="2023-08" db="EMBL/GenBank/DDBJ databases">
        <title>Chromosome-level Genome Assembly of mud carp (Cirrhinus molitorella).</title>
        <authorList>
            <person name="Liu H."/>
        </authorList>
    </citation>
    <scope>NUCLEOTIDE SEQUENCE</scope>
    <source>
        <strain evidence="1">Prfri</strain>
        <tissue evidence="1">Muscle</tissue>
    </source>
</reference>
<dbReference type="InterPro" id="IPR003029">
    <property type="entry name" value="S1_domain"/>
</dbReference>
<dbReference type="SUPFAM" id="SSF48452">
    <property type="entry name" value="TPR-like"/>
    <property type="match status" value="1"/>
</dbReference>
<evidence type="ECO:0000313" key="1">
    <source>
        <dbReference type="EMBL" id="KAK2907251.1"/>
    </source>
</evidence>
<comment type="caution">
    <text evidence="1">The sequence shown here is derived from an EMBL/GenBank/DDBJ whole genome shotgun (WGS) entry which is preliminary data.</text>
</comment>
<name>A0AA88Q1R7_9TELE</name>
<dbReference type="SUPFAM" id="SSF50249">
    <property type="entry name" value="Nucleic acid-binding proteins"/>
    <property type="match status" value="1"/>
</dbReference>
<dbReference type="AlphaFoldDB" id="A0AA88Q1R7"/>
<dbReference type="Gene3D" id="1.25.40.10">
    <property type="entry name" value="Tetratricopeptide repeat domain"/>
    <property type="match status" value="1"/>
</dbReference>
<evidence type="ECO:0000313" key="2">
    <source>
        <dbReference type="Proteomes" id="UP001187343"/>
    </source>
</evidence>
<dbReference type="PROSITE" id="PS50126">
    <property type="entry name" value="S1"/>
    <property type="match status" value="1"/>
</dbReference>
<dbReference type="InterPro" id="IPR019734">
    <property type="entry name" value="TPR_rpt"/>
</dbReference>
<dbReference type="Pfam" id="PF13414">
    <property type="entry name" value="TPR_11"/>
    <property type="match status" value="1"/>
</dbReference>
<dbReference type="SMART" id="SM00316">
    <property type="entry name" value="S1"/>
    <property type="match status" value="1"/>
</dbReference>
<accession>A0AA88Q1R7</accession>
<dbReference type="PANTHER" id="PTHR23184:SF9">
    <property type="entry name" value="TETRATRICOPEPTIDE REPEAT PROTEIN 14"/>
    <property type="match status" value="1"/>
</dbReference>
<sequence>MERDLLRQSVSYHGESLLSLLKCEQSENPDFKHVAAELSKTLNQREEGSTVLEQFIARKADLLFAPTWKTSTPADEWQEESGEAYAIMPPLEQFMEVTFEERRELFYRDVERGDLVIGRINSVREFGLFVTLLCTAGGLERDIEDLEIKALCPLRDVPSTGNHDDPLSYYQIGDLIRAGVKDIDRYHEKLTLSLYSSSLAPHLDKVKLGVISKEDLPLHYIRGEKVASDSSETYEKLLESSLGLSNPLNVDYLLGKLGISDTQTPSLMRGLQSKHFKEDDFATAIRKKQSVSWALKCVKTGVDHFKSGRYVEAMNEYNKALEIDTNNVEALVARGALYANKGSLVKAIDDFELALENCPTHRNAKKYLCQTLVERGGQLEEEEKLVTAEGLYKRAIALDDTFQEAAEALEKLQIHIQKSLKLKEQEAAKEQEKTKTVETSAEKLRKILKEEKRMKKKRKRSTSSSTSSDTSSTTSDDSPSTSRKKSKKRKHKRRRSSHGSKKHKRRVSSCSDKTAEEEWFPAPANTSASYIDQKQSISKLLSEGEPSWGKSQHEDGRGRLDDAIDRSLENLKHEASRLGRSDVNGQAKDRHRSSSTSECARRDSSSSNQSEYSQKSDRYSKEFSAQGRKRSESERRGNGKMDRAERNSRNQDDSRRSSGGTLKKELPSNLLDIFSQIAEFEKEKKLKK</sequence>
<dbReference type="PROSITE" id="PS50005">
    <property type="entry name" value="TPR"/>
    <property type="match status" value="2"/>
</dbReference>
<organism evidence="1 2">
    <name type="scientific">Cirrhinus molitorella</name>
    <name type="common">mud carp</name>
    <dbReference type="NCBI Taxonomy" id="172907"/>
    <lineage>
        <taxon>Eukaryota</taxon>
        <taxon>Metazoa</taxon>
        <taxon>Chordata</taxon>
        <taxon>Craniata</taxon>
        <taxon>Vertebrata</taxon>
        <taxon>Euteleostomi</taxon>
        <taxon>Actinopterygii</taxon>
        <taxon>Neopterygii</taxon>
        <taxon>Teleostei</taxon>
        <taxon>Ostariophysi</taxon>
        <taxon>Cypriniformes</taxon>
        <taxon>Cyprinidae</taxon>
        <taxon>Labeoninae</taxon>
        <taxon>Labeonini</taxon>
        <taxon>Cirrhinus</taxon>
    </lineage>
</organism>
<dbReference type="InterPro" id="IPR012340">
    <property type="entry name" value="NA-bd_OB-fold"/>
</dbReference>
<gene>
    <name evidence="1" type="ORF">Q8A67_006236</name>
</gene>
<dbReference type="Proteomes" id="UP001187343">
    <property type="component" value="Unassembled WGS sequence"/>
</dbReference>
<dbReference type="PANTHER" id="PTHR23184">
    <property type="entry name" value="TETRATRICOPEPTIDE REPEAT PROTEIN 14"/>
    <property type="match status" value="1"/>
</dbReference>
<proteinExistence type="predicted"/>